<proteinExistence type="predicted"/>
<protein>
    <submittedName>
        <fullName evidence="1">Uncharacterized protein</fullName>
    </submittedName>
</protein>
<comment type="caution">
    <text evidence="1">The sequence shown here is derived from an EMBL/GenBank/DDBJ whole genome shotgun (WGS) entry which is preliminary data.</text>
</comment>
<name>A0A0F3Q0F2_ANAPH</name>
<dbReference type="AlphaFoldDB" id="A0A0F3Q0F2"/>
<organism evidence="1 2">
    <name type="scientific">Anaplasma phagocytophilum str. CRT53-1</name>
    <dbReference type="NCBI Taxonomy" id="1359157"/>
    <lineage>
        <taxon>Bacteria</taxon>
        <taxon>Pseudomonadati</taxon>
        <taxon>Pseudomonadota</taxon>
        <taxon>Alphaproteobacteria</taxon>
        <taxon>Rickettsiales</taxon>
        <taxon>Anaplasmataceae</taxon>
        <taxon>Anaplasma</taxon>
        <taxon>phagocytophilum group</taxon>
    </lineage>
</organism>
<dbReference type="EMBL" id="LAOD01000016">
    <property type="protein sequence ID" value="KJV86100.1"/>
    <property type="molecule type" value="Genomic_DNA"/>
</dbReference>
<accession>A0A0F3Q0F2</accession>
<reference evidence="1 2" key="1">
    <citation type="submission" date="2015-01" db="EMBL/GenBank/DDBJ databases">
        <title>Genome Sequencing of Rickettsiales.</title>
        <authorList>
            <person name="Daugherty S.C."/>
            <person name="Su Q."/>
            <person name="Abolude K."/>
            <person name="Beier-Sexton M."/>
            <person name="Carlyon J.A."/>
            <person name="Carter R."/>
            <person name="Day N.P."/>
            <person name="Dumler S.J."/>
            <person name="Dyachenko V."/>
            <person name="Godinez A."/>
            <person name="Kurtti T.J."/>
            <person name="Lichay M."/>
            <person name="Mullins K.E."/>
            <person name="Ott S."/>
            <person name="Pappas-Brown V."/>
            <person name="Paris D.H."/>
            <person name="Patel P."/>
            <person name="Richards A.L."/>
            <person name="Sadzewicz L."/>
            <person name="Sears K."/>
            <person name="Seidman D."/>
            <person name="Sengamalay N."/>
            <person name="Stenos J."/>
            <person name="Tallon L.J."/>
            <person name="Vincent G."/>
            <person name="Fraser C.M."/>
            <person name="Munderloh U."/>
            <person name="Dunning-Hotopp J.C."/>
        </authorList>
    </citation>
    <scope>NUCLEOTIDE SEQUENCE [LARGE SCALE GENOMIC DNA]</scope>
    <source>
        <strain evidence="1 2">CRT53-1</strain>
    </source>
</reference>
<sequence>MTLLKNRVAQHYCVRKTLQALRYACKTAENIPECSILS</sequence>
<evidence type="ECO:0000313" key="1">
    <source>
        <dbReference type="EMBL" id="KJV86100.1"/>
    </source>
</evidence>
<dbReference type="PATRIC" id="fig|1359157.3.peg.298"/>
<evidence type="ECO:0000313" key="2">
    <source>
        <dbReference type="Proteomes" id="UP000033722"/>
    </source>
</evidence>
<dbReference type="Proteomes" id="UP000033722">
    <property type="component" value="Unassembled WGS sequence"/>
</dbReference>
<gene>
    <name evidence="1" type="ORF">APHCRT_0627</name>
</gene>